<organism evidence="3 4">
    <name type="scientific">Heliobacterium mobile</name>
    <name type="common">Heliobacillus mobilis</name>
    <dbReference type="NCBI Taxonomy" id="28064"/>
    <lineage>
        <taxon>Bacteria</taxon>
        <taxon>Bacillati</taxon>
        <taxon>Bacillota</taxon>
        <taxon>Clostridia</taxon>
        <taxon>Eubacteriales</taxon>
        <taxon>Heliobacteriaceae</taxon>
        <taxon>Heliobacterium</taxon>
    </lineage>
</organism>
<dbReference type="InterPro" id="IPR036457">
    <property type="entry name" value="PPM-type-like_dom_sf"/>
</dbReference>
<sequence length="291" mass="33201">MYKVGGKGFMRLTTAMISRIGGRESNQDRCDYFYNGQKGCWVVADGLGGHRGGERAAQITVNTVLEYYIKDGTATEETLEKCFQTAQKQVSIEQDEHSEYYRMKSTAVILLFAENIDSGTVPSTSRSEESTEEESSRESSTEGSKEISKEITSEVVCGHIGDSRLYYFRDGKIVYITKDHSVSQAMAEAGYISHEEIRFHEDRNRVLRSLGQKESIRPDIVRIPGPYRPGDAFLLCTDGFWEHIWEREMEIDLSKAETPDAWLELMEIRIMERAPEDHDNYSAISVFFCEF</sequence>
<keyword evidence="4" id="KW-1185">Reference proteome</keyword>
<dbReference type="Proteomes" id="UP000430670">
    <property type="component" value="Unassembled WGS sequence"/>
</dbReference>
<dbReference type="EMBL" id="WNKU01000003">
    <property type="protein sequence ID" value="MTV48310.1"/>
    <property type="molecule type" value="Genomic_DNA"/>
</dbReference>
<evidence type="ECO:0000313" key="4">
    <source>
        <dbReference type="Proteomes" id="UP000430670"/>
    </source>
</evidence>
<dbReference type="Pfam" id="PF13672">
    <property type="entry name" value="PP2C_2"/>
    <property type="match status" value="1"/>
</dbReference>
<evidence type="ECO:0000313" key="3">
    <source>
        <dbReference type="EMBL" id="MTV48310.1"/>
    </source>
</evidence>
<gene>
    <name evidence="3" type="ORF">GJ688_04840</name>
</gene>
<dbReference type="PROSITE" id="PS51746">
    <property type="entry name" value="PPM_2"/>
    <property type="match status" value="1"/>
</dbReference>
<evidence type="ECO:0000256" key="1">
    <source>
        <dbReference type="SAM" id="MobiDB-lite"/>
    </source>
</evidence>
<dbReference type="SUPFAM" id="SSF81606">
    <property type="entry name" value="PP2C-like"/>
    <property type="match status" value="1"/>
</dbReference>
<name>A0A6I3SHJ6_HELMO</name>
<accession>A0A6I3SHJ6</accession>
<dbReference type="SMART" id="SM00332">
    <property type="entry name" value="PP2Cc"/>
    <property type="match status" value="1"/>
</dbReference>
<evidence type="ECO:0000259" key="2">
    <source>
        <dbReference type="PROSITE" id="PS51746"/>
    </source>
</evidence>
<reference evidence="3 4" key="1">
    <citation type="submission" date="2019-11" db="EMBL/GenBank/DDBJ databases">
        <title>Whole-genome sequence of a the green, strictly anaerobic photosynthetic bacterium Heliobacillus mobilis DSM 6151.</title>
        <authorList>
            <person name="Kyndt J.A."/>
            <person name="Meyer T.E."/>
        </authorList>
    </citation>
    <scope>NUCLEOTIDE SEQUENCE [LARGE SCALE GENOMIC DNA]</scope>
    <source>
        <strain evidence="3 4">DSM 6151</strain>
    </source>
</reference>
<feature type="compositionally biased region" description="Basic and acidic residues" evidence="1">
    <location>
        <begin position="126"/>
        <end position="148"/>
    </location>
</feature>
<feature type="domain" description="PPM-type phosphatase" evidence="2">
    <location>
        <begin position="13"/>
        <end position="288"/>
    </location>
</feature>
<dbReference type="OrthoDB" id="9801841at2"/>
<proteinExistence type="predicted"/>
<dbReference type="Gene3D" id="3.60.40.10">
    <property type="entry name" value="PPM-type phosphatase domain"/>
    <property type="match status" value="1"/>
</dbReference>
<protein>
    <submittedName>
        <fullName evidence="3">Serine/threonine-protein phosphatase</fullName>
    </submittedName>
</protein>
<dbReference type="AlphaFoldDB" id="A0A6I3SHJ6"/>
<dbReference type="CDD" id="cd00143">
    <property type="entry name" value="PP2Cc"/>
    <property type="match status" value="1"/>
</dbReference>
<dbReference type="SMART" id="SM00331">
    <property type="entry name" value="PP2C_SIG"/>
    <property type="match status" value="1"/>
</dbReference>
<dbReference type="InterPro" id="IPR001932">
    <property type="entry name" value="PPM-type_phosphatase-like_dom"/>
</dbReference>
<feature type="region of interest" description="Disordered" evidence="1">
    <location>
        <begin position="120"/>
        <end position="148"/>
    </location>
</feature>
<comment type="caution">
    <text evidence="3">The sequence shown here is derived from an EMBL/GenBank/DDBJ whole genome shotgun (WGS) entry which is preliminary data.</text>
</comment>